<evidence type="ECO:0000256" key="2">
    <source>
        <dbReference type="SAM" id="SignalP"/>
    </source>
</evidence>
<feature type="signal peptide" evidence="2">
    <location>
        <begin position="1"/>
        <end position="24"/>
    </location>
</feature>
<keyword evidence="2" id="KW-0732">Signal</keyword>
<gene>
    <name evidence="3" type="ORF">KEM09_16150</name>
</gene>
<sequence>MIRYISLKLVAISLLLTVSSCEEAVVSDNYGTITGIIESKVNGMPLEGALISTNPASRSVKTDADGRFTLDELEAGDYVVTASKHEYANGSSAVNVRKDKVTDIVIQLEDGDLAANTVKFSSPTPSPNQEDVGVPITFSWAYTGVSDSSDISFELEVRTPESVEPVIFVEDLVDTFYIAQNLSYSKNHTWTVIAKKNDEKIGQSDFWNFRTVSSASLPFMFVEPDDAHIYLSAGKGGTKHRMTQETILNNFPRANPVTDEVIFSASYNSKNHIYLTYGEDRVTDVISPLPVDGNHHSGEGFCWSPTGDQVLFCHYDKLYRINKDGSGLFTVSTAPAGRNYVFVDWSGIAGKIVMQTRGVNIYDSEIYLMNPDGSGMTRIVDNANGRTEYPTFSIDGKLVVYTHDNANVNDPYGRMYDSRIYTYNISSAAVADISGNGKPDGTNDIQPRISPDGSKIIFVNTSNTGTGQKDIYVMDVNGANRELYFENAEMPEWR</sequence>
<comment type="similarity">
    <text evidence="1">Belongs to the TolB family.</text>
</comment>
<dbReference type="Proteomes" id="UP000721861">
    <property type="component" value="Unassembled WGS sequence"/>
</dbReference>
<evidence type="ECO:0000313" key="3">
    <source>
        <dbReference type="EMBL" id="MBS2212952.1"/>
    </source>
</evidence>
<dbReference type="InterPro" id="IPR011659">
    <property type="entry name" value="WD40"/>
</dbReference>
<dbReference type="Gene3D" id="2.120.10.30">
    <property type="entry name" value="TolB, C-terminal domain"/>
    <property type="match status" value="1"/>
</dbReference>
<dbReference type="InterPro" id="IPR011042">
    <property type="entry name" value="6-blade_b-propeller_TolB-like"/>
</dbReference>
<dbReference type="PROSITE" id="PS51257">
    <property type="entry name" value="PROKAR_LIPOPROTEIN"/>
    <property type="match status" value="1"/>
</dbReference>
<dbReference type="SUPFAM" id="SSF49452">
    <property type="entry name" value="Starch-binding domain-like"/>
    <property type="match status" value="1"/>
</dbReference>
<dbReference type="Pfam" id="PF13620">
    <property type="entry name" value="CarboxypepD_reg"/>
    <property type="match status" value="1"/>
</dbReference>
<protein>
    <submittedName>
        <fullName evidence="3">Carboxypeptidase regulatory-like domain-containing protein</fullName>
    </submittedName>
</protein>
<dbReference type="PANTHER" id="PTHR36842:SF1">
    <property type="entry name" value="PROTEIN TOLB"/>
    <property type="match status" value="1"/>
</dbReference>
<comment type="caution">
    <text evidence="3">The sequence shown here is derived from an EMBL/GenBank/DDBJ whole genome shotgun (WGS) entry which is preliminary data.</text>
</comment>
<reference evidence="3 4" key="1">
    <citation type="journal article" date="2014" name="Int. J. Syst. Evol. Microbiol.">
        <title>Carboxylicivirga gen. nov. in the family Marinilabiliaceae with two novel species, Carboxylicivirga mesophila sp. nov. and Carboxylicivirga taeanensis sp. nov., and reclassification of Cytophaga fermentans as Saccharicrinis fermentans gen. nov., comb. nov.</title>
        <authorList>
            <person name="Yang S.H."/>
            <person name="Seo H.S."/>
            <person name="Woo J.H."/>
            <person name="Oh H.M."/>
            <person name="Jang H."/>
            <person name="Lee J.H."/>
            <person name="Kim S.J."/>
            <person name="Kwon K.K."/>
        </authorList>
    </citation>
    <scope>NUCLEOTIDE SEQUENCE [LARGE SCALE GENOMIC DNA]</scope>
    <source>
        <strain evidence="3 4">JCM 18290</strain>
    </source>
</reference>
<dbReference type="Gene3D" id="2.60.40.1120">
    <property type="entry name" value="Carboxypeptidase-like, regulatory domain"/>
    <property type="match status" value="1"/>
</dbReference>
<accession>A0ABS5KDJ7</accession>
<evidence type="ECO:0000313" key="4">
    <source>
        <dbReference type="Proteomes" id="UP000721861"/>
    </source>
</evidence>
<dbReference type="Pfam" id="PF07676">
    <property type="entry name" value="PD40"/>
    <property type="match status" value="1"/>
</dbReference>
<dbReference type="RefSeq" id="WP_212229847.1">
    <property type="nucleotide sequence ID" value="NZ_JAGUCN010000020.1"/>
</dbReference>
<dbReference type="InterPro" id="IPR013784">
    <property type="entry name" value="Carb-bd-like_fold"/>
</dbReference>
<dbReference type="PANTHER" id="PTHR36842">
    <property type="entry name" value="PROTEIN TOLB HOMOLOG"/>
    <property type="match status" value="1"/>
</dbReference>
<dbReference type="EMBL" id="JAGUCN010000020">
    <property type="protein sequence ID" value="MBS2212952.1"/>
    <property type="molecule type" value="Genomic_DNA"/>
</dbReference>
<organism evidence="3 4">
    <name type="scientific">Carboxylicivirga mesophila</name>
    <dbReference type="NCBI Taxonomy" id="1166478"/>
    <lineage>
        <taxon>Bacteria</taxon>
        <taxon>Pseudomonadati</taxon>
        <taxon>Bacteroidota</taxon>
        <taxon>Bacteroidia</taxon>
        <taxon>Marinilabiliales</taxon>
        <taxon>Marinilabiliaceae</taxon>
        <taxon>Carboxylicivirga</taxon>
    </lineage>
</organism>
<keyword evidence="4" id="KW-1185">Reference proteome</keyword>
<feature type="chain" id="PRO_5045285055" evidence="2">
    <location>
        <begin position="25"/>
        <end position="494"/>
    </location>
</feature>
<dbReference type="SUPFAM" id="SSF82171">
    <property type="entry name" value="DPP6 N-terminal domain-like"/>
    <property type="match status" value="1"/>
</dbReference>
<proteinExistence type="inferred from homology"/>
<name>A0ABS5KDJ7_9BACT</name>
<evidence type="ECO:0000256" key="1">
    <source>
        <dbReference type="ARBA" id="ARBA00009820"/>
    </source>
</evidence>